<evidence type="ECO:0000313" key="2">
    <source>
        <dbReference type="EMBL" id="SCL38511.1"/>
    </source>
</evidence>
<feature type="transmembrane region" description="Helical" evidence="1">
    <location>
        <begin position="12"/>
        <end position="36"/>
    </location>
</feature>
<keyword evidence="3" id="KW-1185">Reference proteome</keyword>
<dbReference type="OrthoDB" id="8017424at2"/>
<reference evidence="3" key="1">
    <citation type="submission" date="2016-06" db="EMBL/GenBank/DDBJ databases">
        <authorList>
            <person name="Varghese N."/>
            <person name="Submissions Spin"/>
        </authorList>
    </citation>
    <scope>NUCLEOTIDE SEQUENCE [LARGE SCALE GENOMIC DNA]</scope>
    <source>
        <strain evidence="3">DSM 45431</strain>
    </source>
</reference>
<dbReference type="PIRSF" id="PIRSF037394">
    <property type="entry name" value="ABC_thiamine-permease_YkoE_prd"/>
    <property type="match status" value="1"/>
</dbReference>
<evidence type="ECO:0000313" key="3">
    <source>
        <dbReference type="Proteomes" id="UP000199413"/>
    </source>
</evidence>
<evidence type="ECO:0000256" key="1">
    <source>
        <dbReference type="SAM" id="Phobius"/>
    </source>
</evidence>
<keyword evidence="1" id="KW-0812">Transmembrane</keyword>
<feature type="transmembrane region" description="Helical" evidence="1">
    <location>
        <begin position="120"/>
        <end position="141"/>
    </location>
</feature>
<protein>
    <submittedName>
        <fullName evidence="2">Energy-coupling factor transport system substrate-specific component</fullName>
    </submittedName>
</protein>
<keyword evidence="1" id="KW-1133">Transmembrane helix</keyword>
<sequence>MTQPTGNRWRTIDIVIASVLGVAFGVIFWAWGLLWNGPADAIPLPGRAVLYGVWLVPAVLGALIIRKPGAALYTLTLAALVSVALGTSWGWTIVVQGPLEAAAGELAFALFGYRNYRLPVALLAATLAGLAASIYDVFVWYPGTAWGSFRLPYILITAASSLVVAGLGSVALTRALAGTGVLDRFPAGRERAAV</sequence>
<feature type="transmembrane region" description="Helical" evidence="1">
    <location>
        <begin position="48"/>
        <end position="65"/>
    </location>
</feature>
<keyword evidence="1" id="KW-0472">Membrane</keyword>
<feature type="transmembrane region" description="Helical" evidence="1">
    <location>
        <begin position="72"/>
        <end position="91"/>
    </location>
</feature>
<dbReference type="Proteomes" id="UP000199413">
    <property type="component" value="Unassembled WGS sequence"/>
</dbReference>
<organism evidence="2 3">
    <name type="scientific">Micromonospora rhizosphaerae</name>
    <dbReference type="NCBI Taxonomy" id="568872"/>
    <lineage>
        <taxon>Bacteria</taxon>
        <taxon>Bacillati</taxon>
        <taxon>Actinomycetota</taxon>
        <taxon>Actinomycetes</taxon>
        <taxon>Micromonosporales</taxon>
        <taxon>Micromonosporaceae</taxon>
        <taxon>Micromonospora</taxon>
    </lineage>
</organism>
<name>A0A1C6T9T5_9ACTN</name>
<proteinExistence type="predicted"/>
<dbReference type="EMBL" id="FMHV01000002">
    <property type="protein sequence ID" value="SCL38511.1"/>
    <property type="molecule type" value="Genomic_DNA"/>
</dbReference>
<dbReference type="STRING" id="568872.GA0070624_6240"/>
<dbReference type="AlphaFoldDB" id="A0A1C6T9T5"/>
<feature type="transmembrane region" description="Helical" evidence="1">
    <location>
        <begin position="153"/>
        <end position="177"/>
    </location>
</feature>
<gene>
    <name evidence="2" type="ORF">GA0070624_6240</name>
</gene>
<dbReference type="RefSeq" id="WP_091346799.1">
    <property type="nucleotide sequence ID" value="NZ_FMHV01000002.1"/>
</dbReference>
<dbReference type="InterPro" id="IPR017195">
    <property type="entry name" value="ABC_thiamin-permease_prd"/>
</dbReference>
<accession>A0A1C6T9T5</accession>
<dbReference type="Pfam" id="PF09819">
    <property type="entry name" value="ABC_cobalt"/>
    <property type="match status" value="1"/>
</dbReference>